<evidence type="ECO:0000313" key="3">
    <source>
        <dbReference type="EMBL" id="EHN59711.1"/>
    </source>
</evidence>
<name>G9WGA3_9LACO</name>
<sequence length="549" mass="60579">MKKKLIAGIAASIMLASSAVGLAELPGPSIGNLNAAAATKQELKPFGKYKKTITYTIGKSTPGIPKLPKGSTYENNAYTKYLKQLLNIRNKDTFEAETGDSYNQKVSMAVASSDLPDIMSVDLNTLRELVANNEIQDLSSVYKSSTTPYIKAMYNSYHGRALKEATFNGKLMAMPSTQNANVPTMLWIRQDWLDKLGLQAPKTIGQLQKVLQAFVDRDPGNNGKGNTIGLALSKSVGGEYGGLFVADSLFSTYNSYPRQWIKQNGKVVYGSTTNQTKQGLAKLASWYKKGLIDPQMAVRDSIESLIISGKAGAFFGPWWSGDYPINSALQKDPKADWKPYIISKTGNGSISAYTQDPDSEFYVVKKGYAHPEILPKIVSALSDRLVRKDKNYKPIVDFVQGGYDGGKPINVLVNFDNATAQMYKHLQATVDGKKDPKTLTLDDTTSYNAIKTYLKDPKNAPVNAKSSYWSRMLGAKLMATTKVKNVNSLYFGQTKSMQLKWSNLQKLEDEAFLQIVTGQKPVSYFNTFVRQWHQQGGTQITKEVSQAVK</sequence>
<dbReference type="PANTHER" id="PTHR43649">
    <property type="entry name" value="ARABINOSE-BINDING PROTEIN-RELATED"/>
    <property type="match status" value="1"/>
</dbReference>
<protein>
    <submittedName>
        <fullName evidence="3">Putative sugar binding protein ABC transport system</fullName>
    </submittedName>
</protein>
<keyword evidence="4" id="KW-1185">Reference proteome</keyword>
<evidence type="ECO:0000256" key="1">
    <source>
        <dbReference type="ARBA" id="ARBA00022729"/>
    </source>
</evidence>
<dbReference type="eggNOG" id="COG1653">
    <property type="taxonomic scope" value="Bacteria"/>
</dbReference>
<dbReference type="AlphaFoldDB" id="G9WGA3"/>
<feature type="chain" id="PRO_5003527435" evidence="2">
    <location>
        <begin position="23"/>
        <end position="549"/>
    </location>
</feature>
<dbReference type="InterPro" id="IPR050490">
    <property type="entry name" value="Bact_solute-bd_prot1"/>
</dbReference>
<comment type="caution">
    <text evidence="3">The sequence shown here is derived from an EMBL/GenBank/DDBJ whole genome shotgun (WGS) entry which is preliminary data.</text>
</comment>
<proteinExistence type="predicted"/>
<dbReference type="HOGENOM" id="CLU_021021_3_0_9"/>
<dbReference type="RefSeq" id="WP_007746782.1">
    <property type="nucleotide sequence ID" value="NZ_CM001398.1"/>
</dbReference>
<dbReference type="Proteomes" id="UP000004959">
    <property type="component" value="Chromosome"/>
</dbReference>
<dbReference type="OrthoDB" id="9787283at2"/>
<feature type="signal peptide" evidence="2">
    <location>
        <begin position="1"/>
        <end position="22"/>
    </location>
</feature>
<evidence type="ECO:0000313" key="4">
    <source>
        <dbReference type="Proteomes" id="UP000004959"/>
    </source>
</evidence>
<dbReference type="Gene3D" id="3.40.190.10">
    <property type="entry name" value="Periplasmic binding protein-like II"/>
    <property type="match status" value="2"/>
</dbReference>
<gene>
    <name evidence="3" type="ORF">OKIT_1635</name>
</gene>
<dbReference type="SUPFAM" id="SSF53850">
    <property type="entry name" value="Periplasmic binding protein-like II"/>
    <property type="match status" value="1"/>
</dbReference>
<organism evidence="3 4">
    <name type="scientific">Oenococcus kitaharae DSM 17330</name>
    <dbReference type="NCBI Taxonomy" id="1045004"/>
    <lineage>
        <taxon>Bacteria</taxon>
        <taxon>Bacillati</taxon>
        <taxon>Bacillota</taxon>
        <taxon>Bacilli</taxon>
        <taxon>Lactobacillales</taxon>
        <taxon>Lactobacillaceae</taxon>
        <taxon>Oenococcus</taxon>
    </lineage>
</organism>
<dbReference type="STRING" id="336988.NT96_01825"/>
<dbReference type="PATRIC" id="fig|1045004.4.peg.1605"/>
<evidence type="ECO:0000256" key="2">
    <source>
        <dbReference type="SAM" id="SignalP"/>
    </source>
</evidence>
<dbReference type="EMBL" id="AFVZ01000001">
    <property type="protein sequence ID" value="EHN59711.1"/>
    <property type="molecule type" value="Genomic_DNA"/>
</dbReference>
<reference evidence="3 4" key="1">
    <citation type="journal article" date="2012" name="PLoS ONE">
        <title>Functional divergence in the genus oenococcus as predicted by genome sequencing of the newly-described species, Oenococcus kitaharae.</title>
        <authorList>
            <person name="Borneman A.R."/>
            <person name="McCarthy J.M."/>
            <person name="Chambers P.J."/>
            <person name="Bartowsky E.J."/>
        </authorList>
    </citation>
    <scope>NUCLEOTIDE SEQUENCE [LARGE SCALE GENOMIC DNA]</scope>
    <source>
        <strain evidence="4">DSM17330</strain>
    </source>
</reference>
<dbReference type="PANTHER" id="PTHR43649:SF33">
    <property type="entry name" value="POLYGALACTURONAN_RHAMNOGALACTURONAN-BINDING PROTEIN YTCQ"/>
    <property type="match status" value="1"/>
</dbReference>
<keyword evidence="1 2" id="KW-0732">Signal</keyword>
<accession>G9WGA3</accession>